<dbReference type="SUPFAM" id="SSF56176">
    <property type="entry name" value="FAD-binding/transporter-associated domain-like"/>
    <property type="match status" value="1"/>
</dbReference>
<evidence type="ECO:0000256" key="4">
    <source>
        <dbReference type="ARBA" id="ARBA00022737"/>
    </source>
</evidence>
<evidence type="ECO:0000256" key="7">
    <source>
        <dbReference type="ARBA" id="ARBA00023136"/>
    </source>
</evidence>
<dbReference type="SUPFAM" id="SSF54631">
    <property type="entry name" value="CBS-domain pair"/>
    <property type="match status" value="1"/>
</dbReference>
<feature type="domain" description="CBS" evidence="11">
    <location>
        <begin position="206"/>
        <end position="269"/>
    </location>
</feature>
<keyword evidence="6 8" id="KW-0129">CBS domain</keyword>
<dbReference type="SMART" id="SM00116">
    <property type="entry name" value="CBS"/>
    <property type="match status" value="2"/>
</dbReference>
<dbReference type="Pfam" id="PF03471">
    <property type="entry name" value="CorC_HlyC"/>
    <property type="match status" value="1"/>
</dbReference>
<dbReference type="PROSITE" id="PS51371">
    <property type="entry name" value="CBS"/>
    <property type="match status" value="2"/>
</dbReference>
<dbReference type="Pfam" id="PF01595">
    <property type="entry name" value="CNNM"/>
    <property type="match status" value="1"/>
</dbReference>
<dbReference type="PANTHER" id="PTHR22777:SF17">
    <property type="entry name" value="UPF0053 PROTEIN SLL0260"/>
    <property type="match status" value="1"/>
</dbReference>
<comment type="similarity">
    <text evidence="2">Belongs to the UPF0053 family.</text>
</comment>
<dbReference type="Proteomes" id="UP000821846">
    <property type="component" value="Unassembled WGS sequence"/>
</dbReference>
<comment type="caution">
    <text evidence="13">The sequence shown here is derived from an EMBL/GenBank/DDBJ whole genome shotgun (WGS) entry which is preliminary data.</text>
</comment>
<organism evidence="13 14">
    <name type="scientific">Faecalicatena fissicatena</name>
    <dbReference type="NCBI Taxonomy" id="290055"/>
    <lineage>
        <taxon>Bacteria</taxon>
        <taxon>Bacillati</taxon>
        <taxon>Bacillota</taxon>
        <taxon>Clostridia</taxon>
        <taxon>Lachnospirales</taxon>
        <taxon>Lachnospiraceae</taxon>
        <taxon>Faecalicatena</taxon>
    </lineage>
</organism>
<dbReference type="PANTHER" id="PTHR22777">
    <property type="entry name" value="HEMOLYSIN-RELATED"/>
    <property type="match status" value="1"/>
</dbReference>
<accession>A0ABX2GX40</accession>
<dbReference type="InterPro" id="IPR005170">
    <property type="entry name" value="Transptr-assoc_dom"/>
</dbReference>
<dbReference type="RefSeq" id="WP_173865902.1">
    <property type="nucleotide sequence ID" value="NZ_JAAWUU010000009.1"/>
</dbReference>
<sequence>MSSDSTSLVIILVCLVLSAYFSATETAFSTMSHARMKTMADKGDKSAALALQLADNYDTLLSAILIGNNLVNILLSSVATLLCVKFLGEQTGASVATASVTVVVLIFGEISPKSIAKESPEKFAMFSAPFIRALMVLLKPFIWMFAQWKKLLVKLFNKPSDDRGITDEELMTIVEEAEQEGGIDADESTLIRSAIGFMDLETSDIYTPRVDIESIPLDATKEEIAKMFLDTGFSRLPVYEEDIDHIVGIVNQKDFHNFIYHTDRPLKDIIRPVLFITPTMKIGVLLKKLQDSKTHIAIILDEFGGTEGLVTIEDIIEELVGDIWDEHDRVIKEIEKISDREYLMSGSANIDKVFELLDIEKAVDVNTLSGWIMEELGQIPKEGDSFVSDGVKVVVLKMDDHRVDKAKVYQNVQNNAENEGNQEK</sequence>
<dbReference type="SMART" id="SM01091">
    <property type="entry name" value="CorC_HlyC"/>
    <property type="match status" value="1"/>
</dbReference>
<dbReference type="CDD" id="cd04590">
    <property type="entry name" value="CBS_pair_CorC_HlyC_assoc"/>
    <property type="match status" value="1"/>
</dbReference>
<feature type="transmembrane region" description="Helical" evidence="10">
    <location>
        <begin position="60"/>
        <end position="84"/>
    </location>
</feature>
<dbReference type="Gene3D" id="3.10.580.10">
    <property type="entry name" value="CBS-domain"/>
    <property type="match status" value="1"/>
</dbReference>
<evidence type="ECO:0000256" key="3">
    <source>
        <dbReference type="ARBA" id="ARBA00022692"/>
    </source>
</evidence>
<evidence type="ECO:0000256" key="5">
    <source>
        <dbReference type="ARBA" id="ARBA00022989"/>
    </source>
</evidence>
<dbReference type="PROSITE" id="PS51846">
    <property type="entry name" value="CNNM"/>
    <property type="match status" value="1"/>
</dbReference>
<keyword evidence="14" id="KW-1185">Reference proteome</keyword>
<evidence type="ECO:0000256" key="9">
    <source>
        <dbReference type="PROSITE-ProRule" id="PRU01193"/>
    </source>
</evidence>
<feature type="transmembrane region" description="Helical" evidence="10">
    <location>
        <begin position="91"/>
        <end position="111"/>
    </location>
</feature>
<evidence type="ECO:0000256" key="8">
    <source>
        <dbReference type="PROSITE-ProRule" id="PRU00703"/>
    </source>
</evidence>
<gene>
    <name evidence="13" type="ORF">HFM93_03735</name>
</gene>
<dbReference type="InterPro" id="IPR002550">
    <property type="entry name" value="CNNM"/>
</dbReference>
<dbReference type="EMBL" id="JAAWUZ010000008">
    <property type="protein sequence ID" value="NSG29406.1"/>
    <property type="molecule type" value="Genomic_DNA"/>
</dbReference>
<evidence type="ECO:0000313" key="13">
    <source>
        <dbReference type="EMBL" id="NSG29406.1"/>
    </source>
</evidence>
<dbReference type="InterPro" id="IPR044751">
    <property type="entry name" value="Ion_transp-like_CBS"/>
</dbReference>
<keyword evidence="7 9" id="KW-0472">Membrane</keyword>
<dbReference type="Pfam" id="PF00571">
    <property type="entry name" value="CBS"/>
    <property type="match status" value="2"/>
</dbReference>
<evidence type="ECO:0000313" key="14">
    <source>
        <dbReference type="Proteomes" id="UP000821846"/>
    </source>
</evidence>
<evidence type="ECO:0000256" key="1">
    <source>
        <dbReference type="ARBA" id="ARBA00004141"/>
    </source>
</evidence>
<keyword evidence="4" id="KW-0677">Repeat</keyword>
<protein>
    <submittedName>
        <fullName evidence="13">HlyC/CorC family transporter</fullName>
    </submittedName>
</protein>
<evidence type="ECO:0000259" key="12">
    <source>
        <dbReference type="PROSITE" id="PS51846"/>
    </source>
</evidence>
<keyword evidence="5 9" id="KW-1133">Transmembrane helix</keyword>
<feature type="transmembrane region" description="Helical" evidence="10">
    <location>
        <begin position="123"/>
        <end position="146"/>
    </location>
</feature>
<comment type="subcellular location">
    <subcellularLocation>
        <location evidence="1">Membrane</location>
        <topology evidence="1">Multi-pass membrane protein</topology>
    </subcellularLocation>
</comment>
<dbReference type="InterPro" id="IPR046342">
    <property type="entry name" value="CBS_dom_sf"/>
</dbReference>
<dbReference type="InterPro" id="IPR000644">
    <property type="entry name" value="CBS_dom"/>
</dbReference>
<evidence type="ECO:0000256" key="6">
    <source>
        <dbReference type="ARBA" id="ARBA00023122"/>
    </source>
</evidence>
<dbReference type="InterPro" id="IPR036318">
    <property type="entry name" value="FAD-bd_PCMH-like_sf"/>
</dbReference>
<reference evidence="13 14" key="1">
    <citation type="journal article" date="2020" name="Cell Host Microbe">
        <title>Functional and Genomic Variation between Human-Derived Isolates of Lachnospiraceae Reveals Inter- and Intra-Species Diversity.</title>
        <authorList>
            <person name="Sorbara M.T."/>
            <person name="Littmann E.R."/>
            <person name="Fontana E."/>
            <person name="Moody T.U."/>
            <person name="Kohout C.E."/>
            <person name="Gjonbalaj M."/>
            <person name="Eaton V."/>
            <person name="Seok R."/>
            <person name="Leiner I.M."/>
            <person name="Pamer E.G."/>
        </authorList>
    </citation>
    <scope>NUCLEOTIDE SEQUENCE [LARGE SCALE GENOMIC DNA]</scope>
    <source>
        <strain evidence="13 14">MSK.14.16</strain>
    </source>
</reference>
<feature type="domain" description="CNNM transmembrane" evidence="12">
    <location>
        <begin position="1"/>
        <end position="187"/>
    </location>
</feature>
<proteinExistence type="inferred from homology"/>
<feature type="domain" description="CBS" evidence="11">
    <location>
        <begin position="270"/>
        <end position="326"/>
    </location>
</feature>
<evidence type="ECO:0000259" key="11">
    <source>
        <dbReference type="PROSITE" id="PS51371"/>
    </source>
</evidence>
<keyword evidence="3 9" id="KW-0812">Transmembrane</keyword>
<name>A0ABX2GX40_9FIRM</name>
<evidence type="ECO:0000256" key="10">
    <source>
        <dbReference type="SAM" id="Phobius"/>
    </source>
</evidence>
<dbReference type="InterPro" id="IPR016169">
    <property type="entry name" value="FAD-bd_PCMH_sub2"/>
</dbReference>
<evidence type="ECO:0000256" key="2">
    <source>
        <dbReference type="ARBA" id="ARBA00006337"/>
    </source>
</evidence>
<dbReference type="Gene3D" id="3.30.465.10">
    <property type="match status" value="1"/>
</dbReference>